<feature type="signal peptide" evidence="10">
    <location>
        <begin position="1"/>
        <end position="18"/>
    </location>
</feature>
<accession>F9W4Q5</accession>
<evidence type="ECO:0000256" key="7">
    <source>
        <dbReference type="ARBA" id="ARBA00023180"/>
    </source>
</evidence>
<evidence type="ECO:0000259" key="11">
    <source>
        <dbReference type="Pfam" id="PF13206"/>
    </source>
</evidence>
<comment type="caution">
    <text evidence="12">The sequence shown here is derived from an EMBL/GenBank/DDBJ whole genome shotgun (WGS) entry which is preliminary data.</text>
</comment>
<evidence type="ECO:0000256" key="9">
    <source>
        <dbReference type="SAM" id="MobiDB-lite"/>
    </source>
</evidence>
<protein>
    <submittedName>
        <fullName evidence="12">Variant surface glycoprotein</fullName>
    </submittedName>
</protein>
<keyword evidence="13" id="KW-1185">Reference proteome</keyword>
<dbReference type="InterPro" id="IPR025932">
    <property type="entry name" value="Trypano_VSG_B_N_dom"/>
</dbReference>
<evidence type="ECO:0000256" key="10">
    <source>
        <dbReference type="SAM" id="SignalP"/>
    </source>
</evidence>
<dbReference type="AlphaFoldDB" id="F9W4Q5"/>
<feature type="chain" id="PRO_5003389802" evidence="10">
    <location>
        <begin position="19"/>
        <end position="342"/>
    </location>
</feature>
<evidence type="ECO:0000256" key="6">
    <source>
        <dbReference type="ARBA" id="ARBA00023136"/>
    </source>
</evidence>
<organism evidence="12 13">
    <name type="scientific">Trypanosoma congolense (strain IL3000)</name>
    <dbReference type="NCBI Taxonomy" id="1068625"/>
    <lineage>
        <taxon>Eukaryota</taxon>
        <taxon>Discoba</taxon>
        <taxon>Euglenozoa</taxon>
        <taxon>Kinetoplastea</taxon>
        <taxon>Metakinetoplastina</taxon>
        <taxon>Trypanosomatida</taxon>
        <taxon>Trypanosomatidae</taxon>
        <taxon>Trypanosoma</taxon>
        <taxon>Nannomonas</taxon>
    </lineage>
</organism>
<dbReference type="VEuPathDB" id="TriTrypDB:TcIL3000_0_30630"/>
<evidence type="ECO:0000256" key="1">
    <source>
        <dbReference type="ARBA" id="ARBA00002523"/>
    </source>
</evidence>
<dbReference type="GO" id="GO:0005886">
    <property type="term" value="C:plasma membrane"/>
    <property type="evidence" value="ECO:0007669"/>
    <property type="project" value="UniProtKB-SubCell"/>
</dbReference>
<gene>
    <name evidence="12" type="ORF">TCIL3000_0_30630</name>
</gene>
<dbReference type="EMBL" id="CAEQ01000592">
    <property type="protein sequence ID" value="CCD12150.1"/>
    <property type="molecule type" value="Genomic_DNA"/>
</dbReference>
<evidence type="ECO:0000313" key="13">
    <source>
        <dbReference type="Proteomes" id="UP000000702"/>
    </source>
</evidence>
<keyword evidence="6" id="KW-0472">Membrane</keyword>
<keyword evidence="4" id="KW-0336">GPI-anchor</keyword>
<keyword evidence="8" id="KW-0449">Lipoprotein</keyword>
<reference evidence="12 13" key="2">
    <citation type="journal article" date="2012" name="Proc. Natl. Acad. Sci. U.S.A.">
        <title>Antigenic diversity is generated by distinct evolutionary mechanisms in African trypanosome species.</title>
        <authorList>
            <person name="Jackson A.P."/>
            <person name="Berry A."/>
            <person name="Aslett M."/>
            <person name="Allison H.C."/>
            <person name="Burton P."/>
            <person name="Vavrova-Anderson J."/>
            <person name="Brown R."/>
            <person name="Browne H."/>
            <person name="Corton N."/>
            <person name="Hauser H."/>
            <person name="Gamble J."/>
            <person name="Gilderthorp R."/>
            <person name="Marcello L."/>
            <person name="McQuillan J."/>
            <person name="Otto T.D."/>
            <person name="Quail M.A."/>
            <person name="Sanders M.J."/>
            <person name="van Tonder A."/>
            <person name="Ginger M.L."/>
            <person name="Field M.C."/>
            <person name="Barry J.D."/>
            <person name="Hertz-Fowler C."/>
            <person name="Berriman M."/>
        </authorList>
    </citation>
    <scope>NUCLEOTIDE SEQUENCE [LARGE SCALE GENOMIC DNA]</scope>
    <source>
        <strain evidence="12 13">IL3000</strain>
    </source>
</reference>
<sequence length="342" mass="38610">MMKIWLVFVIVMVVSVKAEEMDHNKDAHKALCRVLREVVGAYQSGSGSEVLRKALKKTIFGNETGGDLETLKGLPSDYEDVLRDVDSRSFACGQPRNHWEEYKSVYQPRWSGHSAPHDLVCLCTVGHKGWPLNGTTPEKEKEKLCGKTEDALGGNKEGWDSIEHGKGKAQIKATWENVTSDCFLGGGKGETLKDALKEFTGKLVPQPITGQENRKQLGEGKPDETYACTGSKTYGVCVMYYPTFTAHTWWVDLQKAIQEDEKIQEQKKRDEEKEKRREQEDAEKQDAQKTETLKSTLTTTNQTDQQHRNDTLHEKLRKLNLTSGTPIILPSSWLLRAVFLLI</sequence>
<evidence type="ECO:0000256" key="5">
    <source>
        <dbReference type="ARBA" id="ARBA00022729"/>
    </source>
</evidence>
<dbReference type="GO" id="GO:0098552">
    <property type="term" value="C:side of membrane"/>
    <property type="evidence" value="ECO:0007669"/>
    <property type="project" value="UniProtKB-KW"/>
</dbReference>
<dbReference type="Proteomes" id="UP000000702">
    <property type="component" value="Unassembled WGS sequence"/>
</dbReference>
<keyword evidence="5 10" id="KW-0732">Signal</keyword>
<evidence type="ECO:0000256" key="4">
    <source>
        <dbReference type="ARBA" id="ARBA00022622"/>
    </source>
</evidence>
<evidence type="ECO:0000256" key="2">
    <source>
        <dbReference type="ARBA" id="ARBA00004609"/>
    </source>
</evidence>
<feature type="region of interest" description="Disordered" evidence="9">
    <location>
        <begin position="263"/>
        <end position="309"/>
    </location>
</feature>
<feature type="compositionally biased region" description="Low complexity" evidence="9">
    <location>
        <begin position="293"/>
        <end position="304"/>
    </location>
</feature>
<proteinExistence type="predicted"/>
<comment type="subcellular location">
    <subcellularLocation>
        <location evidence="2">Cell membrane</location>
        <topology evidence="2">Lipid-anchor</topology>
        <topology evidence="2">GPI-anchor</topology>
    </subcellularLocation>
</comment>
<evidence type="ECO:0000256" key="3">
    <source>
        <dbReference type="ARBA" id="ARBA00022475"/>
    </source>
</evidence>
<name>F9W4Q5_TRYCI</name>
<evidence type="ECO:0000256" key="8">
    <source>
        <dbReference type="ARBA" id="ARBA00023288"/>
    </source>
</evidence>
<feature type="domain" description="Trypanosome variant surface glycoprotein B-type N-terminal" evidence="11">
    <location>
        <begin position="48"/>
        <end position="256"/>
    </location>
</feature>
<comment type="function">
    <text evidence="1">VSG forms a coat on the surface of the parasite. The trypanosome evades the immune response of the host by expressing a series of antigenically distinct VSGs from an estimated 1000 VSG genes.</text>
</comment>
<feature type="compositionally biased region" description="Basic and acidic residues" evidence="9">
    <location>
        <begin position="263"/>
        <end position="292"/>
    </location>
</feature>
<reference evidence="13" key="1">
    <citation type="submission" date="2011-07" db="EMBL/GenBank/DDBJ databases">
        <title>Divergent evolution of antigenic variation in African trypanosomes.</title>
        <authorList>
            <person name="Jackson A.P."/>
            <person name="Berry A."/>
            <person name="Allison H.C."/>
            <person name="Burton P."/>
            <person name="Anderson J."/>
            <person name="Aslett M."/>
            <person name="Brown R."/>
            <person name="Corton N."/>
            <person name="Harris D."/>
            <person name="Hauser H."/>
            <person name="Gamble J."/>
            <person name="Gilderthorp R."/>
            <person name="McQuillan J."/>
            <person name="Quail M.A."/>
            <person name="Sanders M."/>
            <person name="Van Tonder A."/>
            <person name="Ginger M.L."/>
            <person name="Donelson J.E."/>
            <person name="Field M.C."/>
            <person name="Barry J.D."/>
            <person name="Berriman M."/>
            <person name="Hertz-Fowler C."/>
        </authorList>
    </citation>
    <scope>NUCLEOTIDE SEQUENCE [LARGE SCALE GENOMIC DNA]</scope>
    <source>
        <strain evidence="13">IL3000</strain>
    </source>
</reference>
<keyword evidence="3" id="KW-1003">Cell membrane</keyword>
<evidence type="ECO:0000313" key="12">
    <source>
        <dbReference type="EMBL" id="CCD12150.1"/>
    </source>
</evidence>
<keyword evidence="7" id="KW-0325">Glycoprotein</keyword>
<dbReference type="Pfam" id="PF13206">
    <property type="entry name" value="VSG_B"/>
    <property type="match status" value="1"/>
</dbReference>